<keyword evidence="6" id="KW-0285">Flavoprotein</keyword>
<dbReference type="InterPro" id="IPR025700">
    <property type="entry name" value="Lys/Orn_oxygenase"/>
</dbReference>
<dbReference type="Gene3D" id="3.50.50.60">
    <property type="entry name" value="FAD/NAD(P)-binding domain"/>
    <property type="match status" value="2"/>
</dbReference>
<dbReference type="PANTHER" id="PTHR42877:SF7">
    <property type="entry name" value="FLAVIN-BINDING MONOOXYGENASE-RELATED"/>
    <property type="match status" value="1"/>
</dbReference>
<comment type="similarity">
    <text evidence="3">Belongs to the lysine N(6)-hydroxylase/L-ornithine N(5)-oxygenase family.</text>
</comment>
<comment type="pathway">
    <text evidence="2">Siderophore biosynthesis.</text>
</comment>
<evidence type="ECO:0000256" key="10">
    <source>
        <dbReference type="ARBA" id="ARBA00047598"/>
    </source>
</evidence>
<evidence type="ECO:0000256" key="9">
    <source>
        <dbReference type="ARBA" id="ARBA00023002"/>
    </source>
</evidence>
<dbReference type="InterPro" id="IPR051209">
    <property type="entry name" value="FAD-bind_Monooxygenase_sf"/>
</dbReference>
<evidence type="ECO:0000256" key="1">
    <source>
        <dbReference type="ARBA" id="ARBA00001974"/>
    </source>
</evidence>
<evidence type="ECO:0000256" key="7">
    <source>
        <dbReference type="ARBA" id="ARBA00022827"/>
    </source>
</evidence>
<evidence type="ECO:0000256" key="11">
    <source>
        <dbReference type="ARBA" id="ARBA00049248"/>
    </source>
</evidence>
<evidence type="ECO:0000256" key="2">
    <source>
        <dbReference type="ARBA" id="ARBA00004924"/>
    </source>
</evidence>
<proteinExistence type="inferred from homology"/>
<dbReference type="GO" id="GO:0004497">
    <property type="term" value="F:monooxygenase activity"/>
    <property type="evidence" value="ECO:0007669"/>
    <property type="project" value="UniProtKB-KW"/>
</dbReference>
<name>A0A6A6YPM4_9PEZI</name>
<dbReference type="AlphaFoldDB" id="A0A6A6YPM4"/>
<keyword evidence="9" id="KW-0560">Oxidoreductase</keyword>
<keyword evidence="7" id="KW-0274">FAD</keyword>
<sequence>MSSPPEHRFCIITGTGFAGIIAACTFLRTRTLSYSDFLLIDRNTNYGGVWWSNTYPGAACDIHSQIYSISWAPSPFWERYFGSRNEIQAYLEGVARRYQLERSTRFGVEIEEARWDEDELLWVVDTRDVATGTKKRRTCNLLISTAGQFQTPKRLSLPFSTLSPTSDSPSHPLFHQWHTSSWPSHATATLTNARVAIIGTGPSAAQLIPKIYPLVKSLVIYQRSPSFCVPRNDFKMSEWRKWVFARVPGVLRGWRGWLGFIGGIVSRRIFDPTSRLHKAAISIANTHLDNQVHDPVTREKLRPHDPFGCKRPLILDDYYPVFNEPNVTLVTDPVVRLGSHGIVSRRKEDGEEEEREIDVLIWGTGYTPNLPGSAFPCYGVGSRLLAESYQPEGYSLYGVGAAGFPNFLNFLGPNSINFERSMIELLEKQAEYFVQVAAWLKGRTRRGDRVAVMPREEVAKAWTESLREGQRKHPAAGETCQSYYKLPSGAIYYYPYRMSTYYRLIRRPDF</sequence>
<dbReference type="PANTHER" id="PTHR42877">
    <property type="entry name" value="L-ORNITHINE N(5)-MONOOXYGENASE-RELATED"/>
    <property type="match status" value="1"/>
</dbReference>
<comment type="cofactor">
    <cofactor evidence="1">
        <name>FAD</name>
        <dbReference type="ChEBI" id="CHEBI:57692"/>
    </cofactor>
</comment>
<dbReference type="GeneID" id="54468213"/>
<evidence type="ECO:0000313" key="12">
    <source>
        <dbReference type="EMBL" id="KAF2810832.1"/>
    </source>
</evidence>
<dbReference type="Proteomes" id="UP000504636">
    <property type="component" value="Unplaced"/>
</dbReference>
<evidence type="ECO:0000256" key="3">
    <source>
        <dbReference type="ARBA" id="ARBA00007588"/>
    </source>
</evidence>
<dbReference type="OrthoDB" id="74360at2759"/>
<keyword evidence="13" id="KW-1185">Reference proteome</keyword>
<evidence type="ECO:0000256" key="5">
    <source>
        <dbReference type="ARBA" id="ARBA00012881"/>
    </source>
</evidence>
<protein>
    <recommendedName>
        <fullName evidence="5">L-ornithine N(5)-monooxygenase [NAD(P)H]</fullName>
        <ecNumber evidence="5">1.14.13.196</ecNumber>
    </recommendedName>
</protein>
<comment type="similarity">
    <text evidence="4">Belongs to the FAD-binding monooxygenase family.</text>
</comment>
<accession>A0A6A6YPM4</accession>
<evidence type="ECO:0000256" key="6">
    <source>
        <dbReference type="ARBA" id="ARBA00022630"/>
    </source>
</evidence>
<dbReference type="EC" id="1.14.13.196" evidence="5"/>
<dbReference type="RefSeq" id="XP_033577796.1">
    <property type="nucleotide sequence ID" value="XM_033727320.1"/>
</dbReference>
<dbReference type="Pfam" id="PF13434">
    <property type="entry name" value="Lys_Orn_oxgnase"/>
    <property type="match status" value="1"/>
</dbReference>
<dbReference type="InterPro" id="IPR036188">
    <property type="entry name" value="FAD/NAD-bd_sf"/>
</dbReference>
<evidence type="ECO:0000256" key="4">
    <source>
        <dbReference type="ARBA" id="ARBA00010139"/>
    </source>
</evidence>
<evidence type="ECO:0000313" key="13">
    <source>
        <dbReference type="Proteomes" id="UP000504636"/>
    </source>
</evidence>
<reference evidence="14" key="3">
    <citation type="submission" date="2025-04" db="UniProtKB">
        <authorList>
            <consortium name="RefSeq"/>
        </authorList>
    </citation>
    <scope>IDENTIFICATION</scope>
    <source>
        <strain evidence="14">CBS 304.34</strain>
    </source>
</reference>
<evidence type="ECO:0000313" key="14">
    <source>
        <dbReference type="RefSeq" id="XP_033577796.1"/>
    </source>
</evidence>
<comment type="catalytic activity">
    <reaction evidence="11">
        <text>L-ornithine + NADH + O2 = N(5)-hydroxy-L-ornithine + NAD(+) + H2O</text>
        <dbReference type="Rhea" id="RHEA:41512"/>
        <dbReference type="ChEBI" id="CHEBI:15377"/>
        <dbReference type="ChEBI" id="CHEBI:15379"/>
        <dbReference type="ChEBI" id="CHEBI:46911"/>
        <dbReference type="ChEBI" id="CHEBI:57540"/>
        <dbReference type="ChEBI" id="CHEBI:57945"/>
        <dbReference type="ChEBI" id="CHEBI:78275"/>
        <dbReference type="EC" id="1.14.13.196"/>
    </reaction>
</comment>
<gene>
    <name evidence="12 14" type="ORF">BDZ99DRAFT_561312</name>
</gene>
<evidence type="ECO:0000256" key="8">
    <source>
        <dbReference type="ARBA" id="ARBA00022857"/>
    </source>
</evidence>
<comment type="catalytic activity">
    <reaction evidence="10">
        <text>L-ornithine + NADPH + O2 = N(5)-hydroxy-L-ornithine + NADP(+) + H2O</text>
        <dbReference type="Rhea" id="RHEA:41508"/>
        <dbReference type="ChEBI" id="CHEBI:15377"/>
        <dbReference type="ChEBI" id="CHEBI:15379"/>
        <dbReference type="ChEBI" id="CHEBI:46911"/>
        <dbReference type="ChEBI" id="CHEBI:57783"/>
        <dbReference type="ChEBI" id="CHEBI:58349"/>
        <dbReference type="ChEBI" id="CHEBI:78275"/>
        <dbReference type="EC" id="1.14.13.196"/>
    </reaction>
</comment>
<reference evidence="12 14" key="1">
    <citation type="journal article" date="2020" name="Stud. Mycol.">
        <title>101 Dothideomycetes genomes: a test case for predicting lifestyles and emergence of pathogens.</title>
        <authorList>
            <person name="Haridas S."/>
            <person name="Albert R."/>
            <person name="Binder M."/>
            <person name="Bloem J."/>
            <person name="Labutti K."/>
            <person name="Salamov A."/>
            <person name="Andreopoulos B."/>
            <person name="Baker S."/>
            <person name="Barry K."/>
            <person name="Bills G."/>
            <person name="Bluhm B."/>
            <person name="Cannon C."/>
            <person name="Castanera R."/>
            <person name="Culley D."/>
            <person name="Daum C."/>
            <person name="Ezra D."/>
            <person name="Gonzalez J."/>
            <person name="Henrissat B."/>
            <person name="Kuo A."/>
            <person name="Liang C."/>
            <person name="Lipzen A."/>
            <person name="Lutzoni F."/>
            <person name="Magnuson J."/>
            <person name="Mondo S."/>
            <person name="Nolan M."/>
            <person name="Ohm R."/>
            <person name="Pangilinan J."/>
            <person name="Park H.-J."/>
            <person name="Ramirez L."/>
            <person name="Alfaro M."/>
            <person name="Sun H."/>
            <person name="Tritt A."/>
            <person name="Yoshinaga Y."/>
            <person name="Zwiers L.-H."/>
            <person name="Turgeon B."/>
            <person name="Goodwin S."/>
            <person name="Spatafora J."/>
            <person name="Crous P."/>
            <person name="Grigoriev I."/>
        </authorList>
    </citation>
    <scope>NUCLEOTIDE SEQUENCE</scope>
    <source>
        <strain evidence="12 14">CBS 304.34</strain>
    </source>
</reference>
<keyword evidence="12 14" id="KW-0503">Monooxygenase</keyword>
<reference evidence="14" key="2">
    <citation type="submission" date="2020-04" db="EMBL/GenBank/DDBJ databases">
        <authorList>
            <consortium name="NCBI Genome Project"/>
        </authorList>
    </citation>
    <scope>NUCLEOTIDE SEQUENCE</scope>
    <source>
        <strain evidence="14">CBS 304.34</strain>
    </source>
</reference>
<organism evidence="12">
    <name type="scientific">Mytilinidion resinicola</name>
    <dbReference type="NCBI Taxonomy" id="574789"/>
    <lineage>
        <taxon>Eukaryota</taxon>
        <taxon>Fungi</taxon>
        <taxon>Dikarya</taxon>
        <taxon>Ascomycota</taxon>
        <taxon>Pezizomycotina</taxon>
        <taxon>Dothideomycetes</taxon>
        <taxon>Pleosporomycetidae</taxon>
        <taxon>Mytilinidiales</taxon>
        <taxon>Mytilinidiaceae</taxon>
        <taxon>Mytilinidion</taxon>
    </lineage>
</organism>
<dbReference type="SUPFAM" id="SSF51905">
    <property type="entry name" value="FAD/NAD(P)-binding domain"/>
    <property type="match status" value="2"/>
</dbReference>
<keyword evidence="8" id="KW-0521">NADP</keyword>
<dbReference type="EMBL" id="MU003699">
    <property type="protein sequence ID" value="KAF2810832.1"/>
    <property type="molecule type" value="Genomic_DNA"/>
</dbReference>